<name>A0A7R8D5D2_LEPSM</name>
<dbReference type="EC" id="3.1.3.-" evidence="2"/>
<dbReference type="EMBL" id="HG994588">
    <property type="protein sequence ID" value="CAF3034361.1"/>
    <property type="molecule type" value="Genomic_DNA"/>
</dbReference>
<keyword evidence="1 2" id="KW-0378">Hydrolase</keyword>
<dbReference type="PANTHER" id="PTHR45738">
    <property type="entry name" value="POLYPHOSPHOINOSITIDE PHOSPHATASE"/>
    <property type="match status" value="1"/>
</dbReference>
<dbReference type="AlphaFoldDB" id="A0A7R8D5D2"/>
<protein>
    <submittedName>
        <fullName evidence="2">FIG4</fullName>
        <ecNumber evidence="2">3.1.3.-</ecNumber>
    </submittedName>
</protein>
<proteinExistence type="predicted"/>
<sequence>MRLERGFLYWAPMIVKLTFRVLKINRTEPYSLQITDDGRVYDPKEINDLVRMMEDGNKSKVRGQKIRSGLQKVASAYGIIGYSYDLTHTFQYNVEIPTHVMTKNGRISIKDFFSI</sequence>
<reference evidence="2" key="1">
    <citation type="submission" date="2021-02" db="EMBL/GenBank/DDBJ databases">
        <authorList>
            <person name="Bekaert M."/>
        </authorList>
    </citation>
    <scope>NUCLEOTIDE SEQUENCE</scope>
    <source>
        <strain evidence="2">IoA-00</strain>
    </source>
</reference>
<dbReference type="OrthoDB" id="405996at2759"/>
<dbReference type="Proteomes" id="UP000675881">
    <property type="component" value="Chromosome 9"/>
</dbReference>
<accession>A0A7R8D5D2</accession>
<evidence type="ECO:0000256" key="1">
    <source>
        <dbReference type="ARBA" id="ARBA00022801"/>
    </source>
</evidence>
<keyword evidence="3" id="KW-1185">Reference proteome</keyword>
<dbReference type="InterPro" id="IPR043573">
    <property type="entry name" value="Fig4-like"/>
</dbReference>
<dbReference type="GO" id="GO:0046856">
    <property type="term" value="P:phosphatidylinositol dephosphorylation"/>
    <property type="evidence" value="ECO:0007669"/>
    <property type="project" value="InterPro"/>
</dbReference>
<evidence type="ECO:0000313" key="3">
    <source>
        <dbReference type="Proteomes" id="UP000675881"/>
    </source>
</evidence>
<dbReference type="GO" id="GO:0043813">
    <property type="term" value="F:phosphatidylinositol-3,5-bisphosphate 5-phosphatase activity"/>
    <property type="evidence" value="ECO:0007669"/>
    <property type="project" value="InterPro"/>
</dbReference>
<evidence type="ECO:0000313" key="2">
    <source>
        <dbReference type="EMBL" id="CAF3034361.1"/>
    </source>
</evidence>
<dbReference type="PANTHER" id="PTHR45738:SF5">
    <property type="entry name" value="POLYPHOSPHOINOSITIDE PHOSPHATASE"/>
    <property type="match status" value="1"/>
</dbReference>
<organism evidence="2 3">
    <name type="scientific">Lepeophtheirus salmonis</name>
    <name type="common">Salmon louse</name>
    <name type="synonym">Caligus salmonis</name>
    <dbReference type="NCBI Taxonomy" id="72036"/>
    <lineage>
        <taxon>Eukaryota</taxon>
        <taxon>Metazoa</taxon>
        <taxon>Ecdysozoa</taxon>
        <taxon>Arthropoda</taxon>
        <taxon>Crustacea</taxon>
        <taxon>Multicrustacea</taxon>
        <taxon>Hexanauplia</taxon>
        <taxon>Copepoda</taxon>
        <taxon>Siphonostomatoida</taxon>
        <taxon>Caligidae</taxon>
        <taxon>Lepeophtheirus</taxon>
    </lineage>
</organism>
<gene>
    <name evidence="2" type="ORF">LSAA_15130</name>
</gene>